<name>A0ABS6EHJ1_9CLOT</name>
<keyword evidence="3" id="KW-0812">Transmembrane</keyword>
<comment type="similarity">
    <text evidence="2">Belongs to the LTA synthase family.</text>
</comment>
<feature type="transmembrane region" description="Helical" evidence="3">
    <location>
        <begin position="85"/>
        <end position="105"/>
    </location>
</feature>
<comment type="caution">
    <text evidence="5">The sequence shown here is derived from an EMBL/GenBank/DDBJ whole genome shotgun (WGS) entry which is preliminary data.</text>
</comment>
<evidence type="ECO:0000259" key="4">
    <source>
        <dbReference type="Pfam" id="PF00884"/>
    </source>
</evidence>
<dbReference type="RefSeq" id="WP_216439158.1">
    <property type="nucleotide sequence ID" value="NZ_JAHLQF010000002.1"/>
</dbReference>
<feature type="transmembrane region" description="Helical" evidence="3">
    <location>
        <begin position="167"/>
        <end position="188"/>
    </location>
</feature>
<dbReference type="Proteomes" id="UP000726170">
    <property type="component" value="Unassembled WGS sequence"/>
</dbReference>
<dbReference type="InterPro" id="IPR000917">
    <property type="entry name" value="Sulfatase_N"/>
</dbReference>
<keyword evidence="3" id="KW-0472">Membrane</keyword>
<feature type="transmembrane region" description="Helical" evidence="3">
    <location>
        <begin position="58"/>
        <end position="78"/>
    </location>
</feature>
<dbReference type="PIRSF" id="PIRSF005091">
    <property type="entry name" value="Mmb_sulf_HI1246"/>
    <property type="match status" value="1"/>
</dbReference>
<dbReference type="PANTHER" id="PTHR47371">
    <property type="entry name" value="LIPOTEICHOIC ACID SYNTHASE"/>
    <property type="match status" value="1"/>
</dbReference>
<keyword evidence="3" id="KW-1133">Transmembrane helix</keyword>
<accession>A0ABS6EHJ1</accession>
<keyword evidence="6" id="KW-1185">Reference proteome</keyword>
<gene>
    <name evidence="5" type="ORF">KQI86_10170</name>
</gene>
<dbReference type="CDD" id="cd16015">
    <property type="entry name" value="LTA_synthase"/>
    <property type="match status" value="1"/>
</dbReference>
<dbReference type="InterPro" id="IPR050448">
    <property type="entry name" value="OpgB/LTA_synthase_biosynth"/>
</dbReference>
<evidence type="ECO:0000313" key="6">
    <source>
        <dbReference type="Proteomes" id="UP000726170"/>
    </source>
</evidence>
<proteinExistence type="inferred from homology"/>
<dbReference type="Pfam" id="PF00884">
    <property type="entry name" value="Sulfatase"/>
    <property type="match status" value="1"/>
</dbReference>
<organism evidence="5 6">
    <name type="scientific">Clostridium mobile</name>
    <dbReference type="NCBI Taxonomy" id="2841512"/>
    <lineage>
        <taxon>Bacteria</taxon>
        <taxon>Bacillati</taxon>
        <taxon>Bacillota</taxon>
        <taxon>Clostridia</taxon>
        <taxon>Eubacteriales</taxon>
        <taxon>Clostridiaceae</taxon>
        <taxon>Clostridium</taxon>
    </lineage>
</organism>
<dbReference type="EMBL" id="JAHLQF010000002">
    <property type="protein sequence ID" value="MBU5484698.1"/>
    <property type="molecule type" value="Genomic_DNA"/>
</dbReference>
<evidence type="ECO:0000256" key="1">
    <source>
        <dbReference type="ARBA" id="ARBA00004936"/>
    </source>
</evidence>
<feature type="domain" description="Sulfatase N-terminal" evidence="4">
    <location>
        <begin position="265"/>
        <end position="552"/>
    </location>
</feature>
<reference evidence="5 6" key="1">
    <citation type="submission" date="2021-06" db="EMBL/GenBank/DDBJ databases">
        <authorList>
            <person name="Sun Q."/>
            <person name="Li D."/>
        </authorList>
    </citation>
    <scope>NUCLEOTIDE SEQUENCE [LARGE SCALE GENOMIC DNA]</scope>
    <source>
        <strain evidence="5 6">MSJ-11</strain>
    </source>
</reference>
<feature type="transmembrane region" description="Helical" evidence="3">
    <location>
        <begin position="30"/>
        <end position="46"/>
    </location>
</feature>
<protein>
    <submittedName>
        <fullName evidence="5">LTA synthase family protein</fullName>
    </submittedName>
</protein>
<sequence length="638" mass="73634">MDNRTIVEHNSQNTLSNIWLNIQKQWAQHWDALTFLIIVTAKVLYYGKEISPEYFNPIALQGPVVASILPIVAIGYLFKNNGRKNFFYTVNIIISLILFADTLYYRYFKDVISMGAIKDSFLLKSVSSSVLALIKSKDILYFLDIILLIPLMKIMKNIERKEFKFRLRFMVFIFIFSLGVGFNGKYIYKLSKEQPLLIKTMSNKLYLTKVLGNINFHAIDSYNYITNKISRSKKVPEARIEEVQSFLKEKGETKGINFAGEAEGKNLIVIQVEALQSFVVNKKINGEEITPNLNKWINKSMYFDNFFYQVAGGNTSDAEFMVNNSLYPAASGAAYYQYSGNTLNSLPKALKEKGYNTAAFHGYIEGFWNRNVMYNTEGFDNFHGEHSFELNDRVGLGLSDESFFNQSFEKIKELKEPFYSFMVTLSSHFPYEDAEGYGSFNVGEYENTLLGDYLRGIHYTDKQLGMFLDKIEKDGLADDSIILIYGDHSAIPKEYAEELYKFEGATNPTDLDWYQYQKVPMLIHFPKDEHKSVNNTYSGQMDVYPTLANLFNLPNKYMLGQDILNSTEDRVIFRNGSFTNGEIFYVSWSNQYYDIASGNVISETEELKKIKQKVLQELEYSDDILDYDLIKTYENKTQ</sequence>
<dbReference type="InterPro" id="IPR012160">
    <property type="entry name" value="LtaS-like"/>
</dbReference>
<feature type="transmembrane region" description="Helical" evidence="3">
    <location>
        <begin position="139"/>
        <end position="155"/>
    </location>
</feature>
<comment type="pathway">
    <text evidence="1">Cell wall biogenesis; lipoteichoic acid biosynthesis.</text>
</comment>
<evidence type="ECO:0000313" key="5">
    <source>
        <dbReference type="EMBL" id="MBU5484698.1"/>
    </source>
</evidence>
<evidence type="ECO:0000256" key="2">
    <source>
        <dbReference type="ARBA" id="ARBA00009983"/>
    </source>
</evidence>
<evidence type="ECO:0000256" key="3">
    <source>
        <dbReference type="SAM" id="Phobius"/>
    </source>
</evidence>
<dbReference type="PANTHER" id="PTHR47371:SF3">
    <property type="entry name" value="PHOSPHOGLYCEROL TRANSFERASE I"/>
    <property type="match status" value="1"/>
</dbReference>